<keyword evidence="8" id="KW-0675">Receptor</keyword>
<evidence type="ECO:0000256" key="4">
    <source>
        <dbReference type="ARBA" id="ARBA00022692"/>
    </source>
</evidence>
<dbReference type="PROSITE" id="PS52016">
    <property type="entry name" value="TONB_DEPENDENT_REC_3"/>
    <property type="match status" value="1"/>
</dbReference>
<keyword evidence="5" id="KW-0732">Signal</keyword>
<dbReference type="Gene3D" id="2.170.130.10">
    <property type="entry name" value="TonB-dependent receptor, plug domain"/>
    <property type="match status" value="1"/>
</dbReference>
<dbReference type="GO" id="GO:0044718">
    <property type="term" value="P:siderophore transmembrane transport"/>
    <property type="evidence" value="ECO:0007669"/>
    <property type="project" value="TreeGrafter"/>
</dbReference>
<keyword evidence="3 10" id="KW-1134">Transmembrane beta strand</keyword>
<gene>
    <name evidence="14" type="ORF">FH779_06730</name>
</gene>
<dbReference type="InterPro" id="IPR036942">
    <property type="entry name" value="Beta-barrel_TonB_sf"/>
</dbReference>
<protein>
    <submittedName>
        <fullName evidence="14">SusC/RagA family TonB-linked outer membrane protein</fullName>
    </submittedName>
</protein>
<dbReference type="InterPro" id="IPR023996">
    <property type="entry name" value="TonB-dep_OMP_SusC/RagA"/>
</dbReference>
<comment type="subcellular location">
    <subcellularLocation>
        <location evidence="1 10">Cell outer membrane</location>
        <topology evidence="1 10">Multi-pass membrane protein</topology>
    </subcellularLocation>
</comment>
<evidence type="ECO:0000259" key="13">
    <source>
        <dbReference type="Pfam" id="PF07715"/>
    </source>
</evidence>
<dbReference type="KEGG" id="efal:FH779_06730"/>
<keyword evidence="7 10" id="KW-0472">Membrane</keyword>
<evidence type="ECO:0000256" key="5">
    <source>
        <dbReference type="ARBA" id="ARBA00022729"/>
    </source>
</evidence>
<dbReference type="GO" id="GO:0015344">
    <property type="term" value="F:siderophore uptake transmembrane transporter activity"/>
    <property type="evidence" value="ECO:0007669"/>
    <property type="project" value="TreeGrafter"/>
</dbReference>
<evidence type="ECO:0000256" key="1">
    <source>
        <dbReference type="ARBA" id="ARBA00004571"/>
    </source>
</evidence>
<comment type="similarity">
    <text evidence="10 11">Belongs to the TonB-dependent receptor family.</text>
</comment>
<reference evidence="14 15" key="1">
    <citation type="submission" date="2019-06" db="EMBL/GenBank/DDBJ databases">
        <title>Emergence of pandrug resistant Empedobacter falsenii in China.</title>
        <authorList>
            <person name="Dong N."/>
            <person name="Chen S."/>
            <person name="Zhang R."/>
        </authorList>
    </citation>
    <scope>NUCLEOTIDE SEQUENCE [LARGE SCALE GENOMIC DNA]</scope>
    <source>
        <strain evidence="14 15">1681-1</strain>
    </source>
</reference>
<dbReference type="InterPro" id="IPR023997">
    <property type="entry name" value="TonB-dep_OMP_SusC/RagA_CS"/>
</dbReference>
<sequence length="983" mass="110015">MSLLCTTPLLAQTGKTVTGTVKELQVPLVGVMIKEEGTNNTTFTDSNGYYSLTLQNDDAKLIFEQLDFPIREEEVLNRSVINISFTKDDNEIQLKDVVINAGYYAVKDKERTGSIARVTAKDIDKQPVNTVLDALQGRVAGLSITPSSGNAGAGYEVKIRGQNSINAGNDPLYVIDGVPFCTTSLGSFALGGTILPGGKANPLNTLDPKSIESIEVLKDADATAIYGSRGANGVILITTKKGKSGKTSFSVDASTTMITQAKSLQLLSTEEYLEMRKEAFANDGLTTYPVNAYDLNGSWNQSRYTDWQKELLGKTRSNNRFSLMVSGGSDHTSYSVGTTMMKERAVYDGNFNYSKLGIYSTLQHQSPNQRFKLNLSTQYNYDRNFLPTADLTRISYTLAPNAPALYTATGELNWENNTWSNPLATLRSTYRNKTTNLNANAMVSYQVLNGVAFKTSMGYQQTDFDEFQANPHTMRNPASGGDSSSSYVLKSDNQQNGWIVEPQLDFTYPFIGGKLNGTIGGTLSEQNRNQLSLLASGFADDYLMPNIMAASSVYYLSESDAQYKYAAIYGRLNYQLKDRYFFNLTGRRDGSSRFGPNNRFANFGAVGAAWIFSKENFLSDQPWLSFGKIRTSYGVTGNDQIGDYQYIDTYTISQGGYDNNVVLSPTRLLNPNFGWEKNKKFELALELSFFNHRLNAELAYYHNRSSNQLMSYRLPSTTGFTSIQANLDATVENKGLELSLNGDIVRNVNVKWNSSFLLSLPRNTLRSFDELDKTPYVNQYVLGESLNIKKVYQYEGVDPTTGIFQYKDFNQDGKLTADDRQVLVDLTPRLIGNWQNNFQYKQWSLDVLFQFVKKKGYNEFYNYGFAGAMTNMPNGVLDRWQKPGDENKRFQRFTTGKNAEALSAYDKYSTSTAVIEDASYIRLKSMSISYRFPIKSKENINCLLYLQGQNLWTLSKIKGIDPETERTFLPTPKRISIGARLTF</sequence>
<evidence type="ECO:0000256" key="10">
    <source>
        <dbReference type="PROSITE-ProRule" id="PRU01360"/>
    </source>
</evidence>
<feature type="domain" description="TonB-dependent receptor-like beta-barrel" evidence="12">
    <location>
        <begin position="373"/>
        <end position="951"/>
    </location>
</feature>
<evidence type="ECO:0000256" key="9">
    <source>
        <dbReference type="ARBA" id="ARBA00023237"/>
    </source>
</evidence>
<evidence type="ECO:0000256" key="3">
    <source>
        <dbReference type="ARBA" id="ARBA00022452"/>
    </source>
</evidence>
<evidence type="ECO:0000256" key="7">
    <source>
        <dbReference type="ARBA" id="ARBA00023136"/>
    </source>
</evidence>
<dbReference type="EMBL" id="CP040908">
    <property type="protein sequence ID" value="QLL59818.1"/>
    <property type="molecule type" value="Genomic_DNA"/>
</dbReference>
<dbReference type="InterPro" id="IPR037066">
    <property type="entry name" value="Plug_dom_sf"/>
</dbReference>
<accession>A0A7H9DX91</accession>
<evidence type="ECO:0000256" key="2">
    <source>
        <dbReference type="ARBA" id="ARBA00022448"/>
    </source>
</evidence>
<evidence type="ECO:0000259" key="12">
    <source>
        <dbReference type="Pfam" id="PF00593"/>
    </source>
</evidence>
<dbReference type="AlphaFoldDB" id="A0A7H9DX91"/>
<name>A0A7H9DX91_9FLAO</name>
<evidence type="ECO:0000256" key="8">
    <source>
        <dbReference type="ARBA" id="ARBA00023170"/>
    </source>
</evidence>
<dbReference type="InterPro" id="IPR012910">
    <property type="entry name" value="Plug_dom"/>
</dbReference>
<dbReference type="Pfam" id="PF07715">
    <property type="entry name" value="Plug"/>
    <property type="match status" value="1"/>
</dbReference>
<feature type="domain" description="TonB-dependent receptor plug" evidence="13">
    <location>
        <begin position="109"/>
        <end position="234"/>
    </location>
</feature>
<keyword evidence="15" id="KW-1185">Reference proteome</keyword>
<evidence type="ECO:0000256" key="11">
    <source>
        <dbReference type="RuleBase" id="RU003357"/>
    </source>
</evidence>
<dbReference type="InterPro" id="IPR008969">
    <property type="entry name" value="CarboxyPept-like_regulatory"/>
</dbReference>
<keyword evidence="4 10" id="KW-0812">Transmembrane</keyword>
<keyword evidence="9 10" id="KW-0998">Cell outer membrane</keyword>
<evidence type="ECO:0000313" key="15">
    <source>
        <dbReference type="Proteomes" id="UP000510643"/>
    </source>
</evidence>
<dbReference type="Pfam" id="PF13715">
    <property type="entry name" value="CarbopepD_reg_2"/>
    <property type="match status" value="1"/>
</dbReference>
<keyword evidence="2 10" id="KW-0813">Transport</keyword>
<dbReference type="NCBIfam" id="TIGR04056">
    <property type="entry name" value="OMP_RagA_SusC"/>
    <property type="match status" value="1"/>
</dbReference>
<dbReference type="GO" id="GO:0009279">
    <property type="term" value="C:cell outer membrane"/>
    <property type="evidence" value="ECO:0007669"/>
    <property type="project" value="UniProtKB-SubCell"/>
</dbReference>
<dbReference type="Gene3D" id="2.40.170.20">
    <property type="entry name" value="TonB-dependent receptor, beta-barrel domain"/>
    <property type="match status" value="1"/>
</dbReference>
<dbReference type="Proteomes" id="UP000510643">
    <property type="component" value="Chromosome"/>
</dbReference>
<dbReference type="PANTHER" id="PTHR30069">
    <property type="entry name" value="TONB-DEPENDENT OUTER MEMBRANE RECEPTOR"/>
    <property type="match status" value="1"/>
</dbReference>
<dbReference type="PANTHER" id="PTHR30069:SF29">
    <property type="entry name" value="HEMOGLOBIN AND HEMOGLOBIN-HAPTOGLOBIN-BINDING PROTEIN 1-RELATED"/>
    <property type="match status" value="1"/>
</dbReference>
<evidence type="ECO:0000313" key="14">
    <source>
        <dbReference type="EMBL" id="QLL59818.1"/>
    </source>
</evidence>
<proteinExistence type="inferred from homology"/>
<dbReference type="SUPFAM" id="SSF49464">
    <property type="entry name" value="Carboxypeptidase regulatory domain-like"/>
    <property type="match status" value="1"/>
</dbReference>
<dbReference type="SUPFAM" id="SSF56935">
    <property type="entry name" value="Porins"/>
    <property type="match status" value="1"/>
</dbReference>
<dbReference type="InterPro" id="IPR039426">
    <property type="entry name" value="TonB-dep_rcpt-like"/>
</dbReference>
<dbReference type="Pfam" id="PF00593">
    <property type="entry name" value="TonB_dep_Rec_b-barrel"/>
    <property type="match status" value="1"/>
</dbReference>
<dbReference type="NCBIfam" id="TIGR04057">
    <property type="entry name" value="SusC_RagA_signa"/>
    <property type="match status" value="1"/>
</dbReference>
<organism evidence="14 15">
    <name type="scientific">Empedobacter falsenii</name>
    <dbReference type="NCBI Taxonomy" id="343874"/>
    <lineage>
        <taxon>Bacteria</taxon>
        <taxon>Pseudomonadati</taxon>
        <taxon>Bacteroidota</taxon>
        <taxon>Flavobacteriia</taxon>
        <taxon>Flavobacteriales</taxon>
        <taxon>Weeksellaceae</taxon>
        <taxon>Empedobacter</taxon>
    </lineage>
</organism>
<keyword evidence="6 11" id="KW-0798">TonB box</keyword>
<evidence type="ECO:0000256" key="6">
    <source>
        <dbReference type="ARBA" id="ARBA00023077"/>
    </source>
</evidence>
<dbReference type="InterPro" id="IPR000531">
    <property type="entry name" value="Beta-barrel_TonB"/>
</dbReference>